<evidence type="ECO:0000313" key="10">
    <source>
        <dbReference type="Proteomes" id="UP000054524"/>
    </source>
</evidence>
<dbReference type="HOGENOM" id="CLU_142390_0_0_1"/>
<dbReference type="GO" id="GO:0000978">
    <property type="term" value="F:RNA polymerase II cis-regulatory region sequence-specific DNA binding"/>
    <property type="evidence" value="ECO:0007669"/>
    <property type="project" value="TreeGrafter"/>
</dbReference>
<dbReference type="OrthoDB" id="2188412at2759"/>
<reference evidence="9 10" key="1">
    <citation type="journal article" date="2014" name="Genome Announc.">
        <title>Genome Sequence of the Microsporidian Species Nematocida sp1 Strain ERTm6 (ATCC PRA-372).</title>
        <authorList>
            <person name="Bakowski M.A."/>
            <person name="Priest M."/>
            <person name="Young S."/>
            <person name="Cuomo C.A."/>
            <person name="Troemel E.R."/>
        </authorList>
    </citation>
    <scope>NUCLEOTIDE SEQUENCE [LARGE SCALE GENOMIC DNA]</scope>
    <source>
        <strain evidence="9 10">ERTm6</strain>
    </source>
</reference>
<dbReference type="GO" id="GO:0008270">
    <property type="term" value="F:zinc ion binding"/>
    <property type="evidence" value="ECO:0007669"/>
    <property type="project" value="UniProtKB-KW"/>
</dbReference>
<keyword evidence="5" id="KW-0805">Transcription regulation</keyword>
<name>A0A086J5A1_NEMA1</name>
<dbReference type="Pfam" id="PF00096">
    <property type="entry name" value="zf-C2H2"/>
    <property type="match status" value="1"/>
</dbReference>
<keyword evidence="10" id="KW-1185">Reference proteome</keyword>
<dbReference type="EMBL" id="AKIJ01000001">
    <property type="protein sequence ID" value="KFG27319.1"/>
    <property type="molecule type" value="Genomic_DNA"/>
</dbReference>
<dbReference type="Proteomes" id="UP000054524">
    <property type="component" value="Unassembled WGS sequence"/>
</dbReference>
<protein>
    <recommendedName>
        <fullName evidence="8">C2H2-type domain-containing protein</fullName>
    </recommendedName>
</protein>
<dbReference type="GO" id="GO:0000981">
    <property type="term" value="F:DNA-binding transcription factor activity, RNA polymerase II-specific"/>
    <property type="evidence" value="ECO:0007669"/>
    <property type="project" value="TreeGrafter"/>
</dbReference>
<evidence type="ECO:0000313" key="9">
    <source>
        <dbReference type="EMBL" id="KFG27319.1"/>
    </source>
</evidence>
<dbReference type="PROSITE" id="PS50157">
    <property type="entry name" value="ZINC_FINGER_C2H2_2"/>
    <property type="match status" value="1"/>
</dbReference>
<accession>A0A086J5A1</accession>
<evidence type="ECO:0000256" key="3">
    <source>
        <dbReference type="ARBA" id="ARBA00022771"/>
    </source>
</evidence>
<dbReference type="InterPro" id="IPR013087">
    <property type="entry name" value="Znf_C2H2_type"/>
</dbReference>
<dbReference type="AlphaFoldDB" id="A0A086J5A1"/>
<keyword evidence="1" id="KW-0479">Metal-binding</keyword>
<dbReference type="FunFam" id="3.30.160.60:FF:000032">
    <property type="entry name" value="Krueppel-like factor 4"/>
    <property type="match status" value="1"/>
</dbReference>
<evidence type="ECO:0000256" key="6">
    <source>
        <dbReference type="ARBA" id="ARBA00023163"/>
    </source>
</evidence>
<evidence type="ECO:0000259" key="8">
    <source>
        <dbReference type="PROSITE" id="PS50157"/>
    </source>
</evidence>
<keyword evidence="4" id="KW-0862">Zinc</keyword>
<gene>
    <name evidence="9" type="ORF">NESG_00397</name>
</gene>
<dbReference type="InterPro" id="IPR036236">
    <property type="entry name" value="Znf_C2H2_sf"/>
</dbReference>
<keyword evidence="6" id="KW-0804">Transcription</keyword>
<dbReference type="SMART" id="SM00355">
    <property type="entry name" value="ZnF_C2H2"/>
    <property type="match status" value="3"/>
</dbReference>
<dbReference type="PROSITE" id="PS00028">
    <property type="entry name" value="ZINC_FINGER_C2H2_1"/>
    <property type="match status" value="2"/>
</dbReference>
<evidence type="ECO:0000256" key="4">
    <source>
        <dbReference type="ARBA" id="ARBA00022833"/>
    </source>
</evidence>
<dbReference type="SUPFAM" id="SSF57667">
    <property type="entry name" value="beta-beta-alpha zinc fingers"/>
    <property type="match status" value="1"/>
</dbReference>
<dbReference type="GeneID" id="77675370"/>
<dbReference type="PANTHER" id="PTHR23235">
    <property type="entry name" value="KRUEPPEL-LIKE TRANSCRIPTION FACTOR"/>
    <property type="match status" value="1"/>
</dbReference>
<dbReference type="PANTHER" id="PTHR23235:SF120">
    <property type="entry name" value="KRUPPEL-LIKE FACTOR 15"/>
    <property type="match status" value="1"/>
</dbReference>
<keyword evidence="2" id="KW-0677">Repeat</keyword>
<sequence length="141" mass="16726">MECGWGNCSEVFQDQKDYAAHVNKHIRETDVRTCEWKGCTKLFEKKISKCTLLTHIRTHTREKPFKCALCTKEYSRSDALSKHMKSHEQMAADENIFMKKILYLNQIHQEIELRIIGIREEYNRLIVENDVLLKHICSARR</sequence>
<dbReference type="RefSeq" id="XP_052905874.1">
    <property type="nucleotide sequence ID" value="XM_053048049.1"/>
</dbReference>
<evidence type="ECO:0000256" key="5">
    <source>
        <dbReference type="ARBA" id="ARBA00023015"/>
    </source>
</evidence>
<evidence type="ECO:0000256" key="1">
    <source>
        <dbReference type="ARBA" id="ARBA00022723"/>
    </source>
</evidence>
<evidence type="ECO:0000256" key="7">
    <source>
        <dbReference type="PROSITE-ProRule" id="PRU00042"/>
    </source>
</evidence>
<dbReference type="Gene3D" id="3.30.160.60">
    <property type="entry name" value="Classic Zinc Finger"/>
    <property type="match status" value="2"/>
</dbReference>
<keyword evidence="3 7" id="KW-0863">Zinc-finger</keyword>
<organism evidence="9 10">
    <name type="scientific">Nematocida ausubeli (strain ATCC PRA-371 / ERTm2)</name>
    <name type="common">Nematode killer fungus</name>
    <dbReference type="NCBI Taxonomy" id="1913371"/>
    <lineage>
        <taxon>Eukaryota</taxon>
        <taxon>Fungi</taxon>
        <taxon>Fungi incertae sedis</taxon>
        <taxon>Microsporidia</taxon>
        <taxon>Nematocida</taxon>
    </lineage>
</organism>
<proteinExistence type="predicted"/>
<evidence type="ECO:0000256" key="2">
    <source>
        <dbReference type="ARBA" id="ARBA00022737"/>
    </source>
</evidence>
<feature type="domain" description="C2H2-type" evidence="8">
    <location>
        <begin position="65"/>
        <end position="92"/>
    </location>
</feature>
<comment type="caution">
    <text evidence="9">The sequence shown here is derived from an EMBL/GenBank/DDBJ whole genome shotgun (WGS) entry which is preliminary data.</text>
</comment>